<dbReference type="HAMAP" id="MF_01830">
    <property type="entry name" value="Hydro_lyase"/>
    <property type="match status" value="1"/>
</dbReference>
<dbReference type="Proteomes" id="UP000253509">
    <property type="component" value="Unassembled WGS sequence"/>
</dbReference>
<reference evidence="4 5" key="1">
    <citation type="submission" date="2018-06" db="EMBL/GenBank/DDBJ databases">
        <title>Freshwater and sediment microbial communities from various areas in North America, analyzing microbe dynamics in response to fracking.</title>
        <authorList>
            <person name="Lamendella R."/>
        </authorList>
    </citation>
    <scope>NUCLEOTIDE SEQUENCE [LARGE SCALE GENOMIC DNA]</scope>
    <source>
        <strain evidence="4 5">3b_TX</strain>
    </source>
</reference>
<organism evidence="4 5">
    <name type="scientific">Brevibacterium celere</name>
    <dbReference type="NCBI Taxonomy" id="225845"/>
    <lineage>
        <taxon>Bacteria</taxon>
        <taxon>Bacillati</taxon>
        <taxon>Actinomycetota</taxon>
        <taxon>Actinomycetes</taxon>
        <taxon>Micrococcales</taxon>
        <taxon>Brevibacteriaceae</taxon>
        <taxon>Brevibacterium</taxon>
    </lineage>
</organism>
<gene>
    <name evidence="4" type="ORF">DFO65_101266</name>
</gene>
<dbReference type="Gene3D" id="3.30.2040.10">
    <property type="entry name" value="PSTPO5379-like domain"/>
    <property type="match status" value="1"/>
</dbReference>
<name>A0A366IQI8_9MICO</name>
<evidence type="ECO:0000256" key="1">
    <source>
        <dbReference type="ARBA" id="ARBA00007896"/>
    </source>
</evidence>
<dbReference type="SUPFAM" id="SSF160920">
    <property type="entry name" value="PSTPO5379-like"/>
    <property type="match status" value="1"/>
</dbReference>
<dbReference type="Gene3D" id="3.40.1640.10">
    <property type="entry name" value="PSTPO5379-like"/>
    <property type="match status" value="1"/>
</dbReference>
<dbReference type="RefSeq" id="WP_245940411.1">
    <property type="nucleotide sequence ID" value="NZ_QNSB01000001.1"/>
</dbReference>
<keyword evidence="5" id="KW-1185">Reference proteome</keyword>
<dbReference type="FunFam" id="3.30.2040.10:FF:000001">
    <property type="entry name" value="D-glutamate cyclase, mitochondrial"/>
    <property type="match status" value="1"/>
</dbReference>
<dbReference type="InterPro" id="IPR038021">
    <property type="entry name" value="Putative_hydro-lyase"/>
</dbReference>
<dbReference type="AlphaFoldDB" id="A0A366IQI8"/>
<dbReference type="PANTHER" id="PTHR32022:SF10">
    <property type="entry name" value="D-GLUTAMATE CYCLASE, MITOCHONDRIAL"/>
    <property type="match status" value="1"/>
</dbReference>
<dbReference type="EC" id="4.2.1.-" evidence="3"/>
<comment type="caution">
    <text evidence="4">The sequence shown here is derived from an EMBL/GenBank/DDBJ whole genome shotgun (WGS) entry which is preliminary data.</text>
</comment>
<dbReference type="EMBL" id="QNSB01000001">
    <property type="protein sequence ID" value="RBP74546.1"/>
    <property type="molecule type" value="Genomic_DNA"/>
</dbReference>
<evidence type="ECO:0000313" key="4">
    <source>
        <dbReference type="EMBL" id="RBP74546.1"/>
    </source>
</evidence>
<keyword evidence="2 3" id="KW-0456">Lyase</keyword>
<dbReference type="GO" id="GO:0016829">
    <property type="term" value="F:lyase activity"/>
    <property type="evidence" value="ECO:0007669"/>
    <property type="project" value="UniProtKB-KW"/>
</dbReference>
<dbReference type="Pfam" id="PF07286">
    <property type="entry name" value="D-Glu_cyclase"/>
    <property type="match status" value="1"/>
</dbReference>
<sequence length="264" mass="28402">MSTDDFVTAAIVGGQARERIRAGFTGPTSGMAPGVVQANLIAVPEEWAYDMLLFAQRNPKPCPVLDVIEAGDWESALAEGSDIRTDIPGYRLWEDGQLVEEVTDATDVWREDLVSFLIGCSFTFESGLRRAGIPIRHQDAGRNVPMYLTDLPCADAGRISGDLVVSLRPVPAHQVAQAVRVTDRYPAVHGGPVHIGAPEQIGITDLGSPDFGDAPDIHDGDVPVFWACGVTPQAAIEKSGIPFAITHSPGRMFITDAPEAKYRQ</sequence>
<dbReference type="PANTHER" id="PTHR32022">
    <property type="entry name" value="D-GLUTAMATE CYCLASE, MITOCHONDRIAL"/>
    <property type="match status" value="1"/>
</dbReference>
<evidence type="ECO:0000256" key="2">
    <source>
        <dbReference type="ARBA" id="ARBA00023239"/>
    </source>
</evidence>
<evidence type="ECO:0000313" key="5">
    <source>
        <dbReference type="Proteomes" id="UP000253509"/>
    </source>
</evidence>
<comment type="similarity">
    <text evidence="1 3">Belongs to the D-glutamate cyclase family.</text>
</comment>
<dbReference type="NCBIfam" id="NF003969">
    <property type="entry name" value="PRK05463.1"/>
    <property type="match status" value="1"/>
</dbReference>
<accession>A0A366IQI8</accession>
<evidence type="ECO:0000256" key="3">
    <source>
        <dbReference type="HAMAP-Rule" id="MF_01830"/>
    </source>
</evidence>
<dbReference type="InterPro" id="IPR016938">
    <property type="entry name" value="UPF0317"/>
</dbReference>
<dbReference type="InterPro" id="IPR009906">
    <property type="entry name" value="D-Glu_cyclase"/>
</dbReference>
<proteinExistence type="inferred from homology"/>
<protein>
    <recommendedName>
        <fullName evidence="3">Putative hydro-lyase DFO65_101266</fullName>
        <ecNumber evidence="3">4.2.1.-</ecNumber>
    </recommendedName>
</protein>
<dbReference type="PIRSF" id="PIRSF029755">
    <property type="entry name" value="UCP029755"/>
    <property type="match status" value="1"/>
</dbReference>